<evidence type="ECO:0000313" key="2">
    <source>
        <dbReference type="EMBL" id="CDW46177.1"/>
    </source>
</evidence>
<proteinExistence type="predicted"/>
<feature type="transmembrane region" description="Helical" evidence="1">
    <location>
        <begin position="6"/>
        <end position="24"/>
    </location>
</feature>
<dbReference type="EMBL" id="HACA01028816">
    <property type="protein sequence ID" value="CDW46177.1"/>
    <property type="molecule type" value="Transcribed_RNA"/>
</dbReference>
<name>A0A0K2V7P0_LEPSM</name>
<feature type="non-terminal residue" evidence="2">
    <location>
        <position position="1"/>
    </location>
</feature>
<keyword evidence="1" id="KW-0472">Membrane</keyword>
<reference evidence="2" key="1">
    <citation type="submission" date="2014-05" db="EMBL/GenBank/DDBJ databases">
        <authorList>
            <person name="Chronopoulou M."/>
        </authorList>
    </citation>
    <scope>NUCLEOTIDE SEQUENCE</scope>
    <source>
        <tissue evidence="2">Whole organism</tissue>
    </source>
</reference>
<protein>
    <submittedName>
        <fullName evidence="2">Uncharacterized protein</fullName>
    </submittedName>
</protein>
<accession>A0A0K2V7P0</accession>
<keyword evidence="1" id="KW-0812">Transmembrane</keyword>
<evidence type="ECO:0000256" key="1">
    <source>
        <dbReference type="SAM" id="Phobius"/>
    </source>
</evidence>
<keyword evidence="1" id="KW-1133">Transmembrane helix</keyword>
<sequence length="94" mass="11298">CFLQLLLFKCFGQLFFFCSVLFFLTGSTLSSHRNYVFYLFGSLRCFRTHFACIISPFLLDLVTKPLLFQVFSSDFYSFKKKKYPTQIRKKRRCR</sequence>
<dbReference type="AlphaFoldDB" id="A0A0K2V7P0"/>
<organism evidence="2">
    <name type="scientific">Lepeophtheirus salmonis</name>
    <name type="common">Salmon louse</name>
    <name type="synonym">Caligus salmonis</name>
    <dbReference type="NCBI Taxonomy" id="72036"/>
    <lineage>
        <taxon>Eukaryota</taxon>
        <taxon>Metazoa</taxon>
        <taxon>Ecdysozoa</taxon>
        <taxon>Arthropoda</taxon>
        <taxon>Crustacea</taxon>
        <taxon>Multicrustacea</taxon>
        <taxon>Hexanauplia</taxon>
        <taxon>Copepoda</taxon>
        <taxon>Siphonostomatoida</taxon>
        <taxon>Caligidae</taxon>
        <taxon>Lepeophtheirus</taxon>
    </lineage>
</organism>